<dbReference type="AlphaFoldDB" id="A0AAN7UAE9"/>
<comment type="caution">
    <text evidence="1">The sequence shown here is derived from an EMBL/GenBank/DDBJ whole genome shotgun (WGS) entry which is preliminary data.</text>
</comment>
<organism evidence="1 2">
    <name type="scientific">Xylaria bambusicola</name>
    <dbReference type="NCBI Taxonomy" id="326684"/>
    <lineage>
        <taxon>Eukaryota</taxon>
        <taxon>Fungi</taxon>
        <taxon>Dikarya</taxon>
        <taxon>Ascomycota</taxon>
        <taxon>Pezizomycotina</taxon>
        <taxon>Sordariomycetes</taxon>
        <taxon>Xylariomycetidae</taxon>
        <taxon>Xylariales</taxon>
        <taxon>Xylariaceae</taxon>
        <taxon>Xylaria</taxon>
    </lineage>
</organism>
<reference evidence="1 2" key="1">
    <citation type="submission" date="2023-10" db="EMBL/GenBank/DDBJ databases">
        <title>Draft genome sequence of Xylaria bambusicola isolate GMP-LS, the root and basal stem rot pathogen of sugarcane in Indonesia.</title>
        <authorList>
            <person name="Selvaraj P."/>
            <person name="Muralishankar V."/>
            <person name="Muruganantham S."/>
            <person name="Sp S."/>
            <person name="Haryani S."/>
            <person name="Lau K.J.X."/>
            <person name="Naqvi N.I."/>
        </authorList>
    </citation>
    <scope>NUCLEOTIDE SEQUENCE [LARGE SCALE GENOMIC DNA]</scope>
    <source>
        <strain evidence="1">GMP-LS</strain>
    </source>
</reference>
<protein>
    <submittedName>
        <fullName evidence="1">Uncharacterized protein</fullName>
    </submittedName>
</protein>
<dbReference type="EMBL" id="JAWHQM010000002">
    <property type="protein sequence ID" value="KAK5624868.1"/>
    <property type="molecule type" value="Genomic_DNA"/>
</dbReference>
<sequence length="254" mass="28491">MPQNVGILPPYDEASTGQNYLYLVEMSSIVSLYTAIWNANARNNRGHPQPYNISNAQEAALAFADMADSAYNVMVGPLAGLFNFSSGVQTTFSKEMSKTSIHLEFLAELFKGFSLTKPALMQLDGILTNFVSSLGTINIETGRTNQTVDQTLRINQVMRLNISGDEQNPVWVYQPRTRIVYMHIDDSTWHWATNKAEHTSNTFNMRYVIVDCDLNVNKYLASKNNLDNVFKTVSGKSMEEYGQMINPSPVRSHA</sequence>
<name>A0AAN7UAE9_9PEZI</name>
<evidence type="ECO:0000313" key="1">
    <source>
        <dbReference type="EMBL" id="KAK5624868.1"/>
    </source>
</evidence>
<accession>A0AAN7UAE9</accession>
<dbReference type="Proteomes" id="UP001305414">
    <property type="component" value="Unassembled WGS sequence"/>
</dbReference>
<gene>
    <name evidence="1" type="ORF">RRF57_000584</name>
</gene>
<keyword evidence="2" id="KW-1185">Reference proteome</keyword>
<proteinExistence type="predicted"/>
<evidence type="ECO:0000313" key="2">
    <source>
        <dbReference type="Proteomes" id="UP001305414"/>
    </source>
</evidence>